<evidence type="ECO:0000313" key="1">
    <source>
        <dbReference type="EMBL" id="OAL10137.1"/>
    </source>
</evidence>
<accession>A0A1A9QCE0</accession>
<dbReference type="EMBL" id="LWUJ01000012">
    <property type="protein sequence ID" value="OAL10137.1"/>
    <property type="molecule type" value="Genomic_DNA"/>
</dbReference>
<protein>
    <submittedName>
        <fullName evidence="1">Uncharacterized protein</fullName>
    </submittedName>
</protein>
<dbReference type="AlphaFoldDB" id="A0A1A9QCE0"/>
<comment type="caution">
    <text evidence="1">The sequence shown here is derived from an EMBL/GenBank/DDBJ whole genome shotgun (WGS) entry which is preliminary data.</text>
</comment>
<reference evidence="2" key="1">
    <citation type="submission" date="2016-04" db="EMBL/GenBank/DDBJ databases">
        <authorList>
            <person name="Quiroz-Castaneda R.E."/>
            <person name="Martinez-Ocampo F."/>
        </authorList>
    </citation>
    <scope>NUCLEOTIDE SEQUENCE [LARGE SCALE GENOMIC DNA]</scope>
    <source>
        <strain evidence="2">INIFAP01</strain>
    </source>
</reference>
<organism evidence="1 2">
    <name type="scientific">Candidatus Mycoplasma haematobovis</name>
    <dbReference type="NCBI Taxonomy" id="432608"/>
    <lineage>
        <taxon>Bacteria</taxon>
        <taxon>Bacillati</taxon>
        <taxon>Mycoplasmatota</taxon>
        <taxon>Mollicutes</taxon>
        <taxon>Mycoplasmataceae</taxon>
        <taxon>Mycoplasma</taxon>
    </lineage>
</organism>
<sequence>MSIGTKILIGAGSVGSVAGAGATINYFYGGDSIKVHIQKKNKTSNKIFLTSDNKDLAEIEKKYTASSESTKRPKPKKKGKVIEAKDLGKWCEKAVENKFSGEDNYTYKEIMSWCYININSFEKELKNDNKKIATETADNKVWTDAWTGYSREKTKPVLKITGSTNDSELNGNDQTAGAKILHTWCNSKKAIKLYEDNAEETYALFVKWCPTTKAE</sequence>
<dbReference type="RefSeq" id="WP_187150522.1">
    <property type="nucleotide sequence ID" value="NZ_LWUJ01000012.1"/>
</dbReference>
<proteinExistence type="predicted"/>
<keyword evidence="2" id="KW-1185">Reference proteome</keyword>
<dbReference type="Proteomes" id="UP000077623">
    <property type="component" value="Unassembled WGS sequence"/>
</dbReference>
<evidence type="ECO:0000313" key="2">
    <source>
        <dbReference type="Proteomes" id="UP000077623"/>
    </source>
</evidence>
<dbReference type="STRING" id="432608.A6V39_04460"/>
<name>A0A1A9QCE0_9MOLU</name>
<gene>
    <name evidence="1" type="ORF">A6V39_04460</name>
</gene>